<accession>A0A239ALP6</accession>
<dbReference type="RefSeq" id="WP_089222232.1">
    <property type="nucleotide sequence ID" value="NZ_FZOF01000002.1"/>
</dbReference>
<dbReference type="EMBL" id="FZOF01000002">
    <property type="protein sequence ID" value="SNR96430.1"/>
    <property type="molecule type" value="Genomic_DNA"/>
</dbReference>
<dbReference type="InterPro" id="IPR027381">
    <property type="entry name" value="LytR/CpsA/Psr_C"/>
</dbReference>
<keyword evidence="3" id="KW-0472">Membrane</keyword>
<gene>
    <name evidence="6" type="ORF">SAMN05216252_10225</name>
</gene>
<sequence length="607" mass="63595">MDTQGRRQHVDPADQWVFDPETGSYQLRLDPPQQPERGVPAQGAGRRAQRVQPQGGGRARQGRSGAEDEGHGAADGRSADGGRTAGAGRAAGNGRAAGGGRAAAGSRAAGGTRGEGGGRAAARTSRRRPKARKSAKKRALIWTAGTLGVVVIAACIGVYALYQQLNGNINTIDPGIGSKNATSTGPVNILVIGTDSRQGLKGKYGDSANVGHADTTILFHVSKDRSNATALSIPRDIITDIPDCPTKQSDGSTKIIPAESGVRFNTSLGQYGRDPGCTMRTVKALTGITPDHFMMANFDAVKDLSTAVGGVEVCLAKDIDDPDSHLKLAKGRHTVAGEQALAFVRTRHSVGFGGDLSRIELQQQFLSSMMRTMKSGDTLTSPTKLLKLANTATKALTVDTGIGSVTKLSELAKDLSRVDTKNITFATVPVIDNPAEKVHTTVVLDKTKAPQLFSMVQDDISLTEVKKKQKASEAAKLKGPKADPIDVRVEVLNGSGVFGAAQDTVNWLQNDEGVSRSTNGGNAPAELKKTTLEYAPNQADQARRLAAMMGLPAAALKQGTEDAAPRANMTLTLGKDFTQAGTPIATPTKAPEGIQKVEADDKSVCAK</sequence>
<keyword evidence="3" id="KW-0812">Transmembrane</keyword>
<dbReference type="Gene3D" id="3.40.630.190">
    <property type="entry name" value="LCP protein"/>
    <property type="match status" value="1"/>
</dbReference>
<evidence type="ECO:0000259" key="5">
    <source>
        <dbReference type="Pfam" id="PF13399"/>
    </source>
</evidence>
<feature type="compositionally biased region" description="Basic and acidic residues" evidence="2">
    <location>
        <begin position="65"/>
        <end position="80"/>
    </location>
</feature>
<protein>
    <submittedName>
        <fullName evidence="6">Transcriptional attenuator, LytR family</fullName>
    </submittedName>
</protein>
<dbReference type="PANTHER" id="PTHR33392:SF6">
    <property type="entry name" value="POLYISOPRENYL-TEICHOIC ACID--PEPTIDOGLYCAN TEICHOIC ACID TRANSFERASE TAGU"/>
    <property type="match status" value="1"/>
</dbReference>
<feature type="compositionally biased region" description="Low complexity" evidence="2">
    <location>
        <begin position="37"/>
        <end position="53"/>
    </location>
</feature>
<feature type="compositionally biased region" description="Gly residues" evidence="2">
    <location>
        <begin position="83"/>
        <end position="102"/>
    </location>
</feature>
<dbReference type="AlphaFoldDB" id="A0A239ALP6"/>
<feature type="region of interest" description="Disordered" evidence="2">
    <location>
        <begin position="580"/>
        <end position="607"/>
    </location>
</feature>
<name>A0A239ALP6_9ACTN</name>
<dbReference type="Pfam" id="PF13399">
    <property type="entry name" value="LytR_C"/>
    <property type="match status" value="1"/>
</dbReference>
<dbReference type="InterPro" id="IPR004474">
    <property type="entry name" value="LytR_CpsA_psr"/>
</dbReference>
<feature type="compositionally biased region" description="Basic and acidic residues" evidence="2">
    <location>
        <begin position="595"/>
        <end position="607"/>
    </location>
</feature>
<feature type="transmembrane region" description="Helical" evidence="3">
    <location>
        <begin position="139"/>
        <end position="162"/>
    </location>
</feature>
<evidence type="ECO:0000256" key="3">
    <source>
        <dbReference type="SAM" id="Phobius"/>
    </source>
</evidence>
<dbReference type="PANTHER" id="PTHR33392">
    <property type="entry name" value="POLYISOPRENYL-TEICHOIC ACID--PEPTIDOGLYCAN TEICHOIC ACID TRANSFERASE TAGU"/>
    <property type="match status" value="1"/>
</dbReference>
<evidence type="ECO:0000313" key="7">
    <source>
        <dbReference type="Proteomes" id="UP000198280"/>
    </source>
</evidence>
<evidence type="ECO:0000259" key="4">
    <source>
        <dbReference type="Pfam" id="PF03816"/>
    </source>
</evidence>
<feature type="region of interest" description="Disordered" evidence="2">
    <location>
        <begin position="1"/>
        <end position="137"/>
    </location>
</feature>
<organism evidence="6 7">
    <name type="scientific">Actinacidiphila glaucinigra</name>
    <dbReference type="NCBI Taxonomy" id="235986"/>
    <lineage>
        <taxon>Bacteria</taxon>
        <taxon>Bacillati</taxon>
        <taxon>Actinomycetota</taxon>
        <taxon>Actinomycetes</taxon>
        <taxon>Kitasatosporales</taxon>
        <taxon>Streptomycetaceae</taxon>
        <taxon>Actinacidiphila</taxon>
    </lineage>
</organism>
<feature type="domain" description="Cell envelope-related transcriptional attenuator" evidence="4">
    <location>
        <begin position="212"/>
        <end position="375"/>
    </location>
</feature>
<feature type="compositionally biased region" description="Basic and acidic residues" evidence="2">
    <location>
        <begin position="1"/>
        <end position="12"/>
    </location>
</feature>
<reference evidence="6 7" key="1">
    <citation type="submission" date="2017-06" db="EMBL/GenBank/DDBJ databases">
        <authorList>
            <person name="Kim H.J."/>
            <person name="Triplett B.A."/>
        </authorList>
    </citation>
    <scope>NUCLEOTIDE SEQUENCE [LARGE SCALE GENOMIC DNA]</scope>
    <source>
        <strain evidence="6 7">CGMCC 4.1858</strain>
    </source>
</reference>
<evidence type="ECO:0000256" key="2">
    <source>
        <dbReference type="SAM" id="MobiDB-lite"/>
    </source>
</evidence>
<dbReference type="NCBIfam" id="TIGR00350">
    <property type="entry name" value="lytR_cpsA_psr"/>
    <property type="match status" value="1"/>
</dbReference>
<feature type="domain" description="LytR/CpsA/Psr regulator C-terminal" evidence="5">
    <location>
        <begin position="486"/>
        <end position="577"/>
    </location>
</feature>
<evidence type="ECO:0000313" key="6">
    <source>
        <dbReference type="EMBL" id="SNR96430.1"/>
    </source>
</evidence>
<feature type="compositionally biased region" description="Basic residues" evidence="2">
    <location>
        <begin position="124"/>
        <end position="137"/>
    </location>
</feature>
<keyword evidence="3" id="KW-1133">Transmembrane helix</keyword>
<proteinExistence type="inferred from homology"/>
<dbReference type="OrthoDB" id="9782542at2"/>
<dbReference type="Gene3D" id="3.30.70.2390">
    <property type="match status" value="1"/>
</dbReference>
<keyword evidence="7" id="KW-1185">Reference proteome</keyword>
<evidence type="ECO:0000256" key="1">
    <source>
        <dbReference type="ARBA" id="ARBA00006068"/>
    </source>
</evidence>
<dbReference type="InterPro" id="IPR050922">
    <property type="entry name" value="LytR/CpsA/Psr_CW_biosynth"/>
</dbReference>
<dbReference type="Pfam" id="PF03816">
    <property type="entry name" value="LytR_cpsA_psr"/>
    <property type="match status" value="1"/>
</dbReference>
<dbReference type="Proteomes" id="UP000198280">
    <property type="component" value="Unassembled WGS sequence"/>
</dbReference>
<comment type="similarity">
    <text evidence="1">Belongs to the LytR/CpsA/Psr (LCP) family.</text>
</comment>